<dbReference type="KEGG" id="lcd:clem_12945"/>
<evidence type="ECO:0000259" key="2">
    <source>
        <dbReference type="Pfam" id="PF00884"/>
    </source>
</evidence>
<dbReference type="Pfam" id="PF00884">
    <property type="entry name" value="Sulfatase"/>
    <property type="match status" value="1"/>
</dbReference>
<keyword evidence="1" id="KW-0812">Transmembrane</keyword>
<dbReference type="Proteomes" id="UP000201728">
    <property type="component" value="Chromosome"/>
</dbReference>
<dbReference type="Gene3D" id="3.40.720.10">
    <property type="entry name" value="Alkaline Phosphatase, subunit A"/>
    <property type="match status" value="1"/>
</dbReference>
<organism evidence="3 4">
    <name type="scientific">Legionella clemsonensis</name>
    <dbReference type="NCBI Taxonomy" id="1867846"/>
    <lineage>
        <taxon>Bacteria</taxon>
        <taxon>Pseudomonadati</taxon>
        <taxon>Pseudomonadota</taxon>
        <taxon>Gammaproteobacteria</taxon>
        <taxon>Legionellales</taxon>
        <taxon>Legionellaceae</taxon>
        <taxon>Legionella</taxon>
    </lineage>
</organism>
<evidence type="ECO:0000313" key="3">
    <source>
        <dbReference type="EMBL" id="ASQ47122.1"/>
    </source>
</evidence>
<feature type="transmembrane region" description="Helical" evidence="1">
    <location>
        <begin position="152"/>
        <end position="172"/>
    </location>
</feature>
<feature type="transmembrane region" description="Helical" evidence="1">
    <location>
        <begin position="49"/>
        <end position="74"/>
    </location>
</feature>
<dbReference type="PANTHER" id="PTHR43751:SF3">
    <property type="entry name" value="SULFATASE N-TERMINAL DOMAIN-CONTAINING PROTEIN"/>
    <property type="match status" value="1"/>
</dbReference>
<evidence type="ECO:0000256" key="1">
    <source>
        <dbReference type="SAM" id="Phobius"/>
    </source>
</evidence>
<feature type="transmembrane region" description="Helical" evidence="1">
    <location>
        <begin position="86"/>
        <end position="108"/>
    </location>
</feature>
<keyword evidence="1" id="KW-0472">Membrane</keyword>
<reference evidence="4" key="1">
    <citation type="submission" date="2016-07" db="EMBL/GenBank/DDBJ databases">
        <authorList>
            <person name="Florea S."/>
            <person name="Webb J.S."/>
            <person name="Jaromczyk J."/>
            <person name="Schardl C.L."/>
        </authorList>
    </citation>
    <scope>NUCLEOTIDE SEQUENCE [LARGE SCALE GENOMIC DNA]</scope>
    <source>
        <strain evidence="4">CDC-D5610</strain>
    </source>
</reference>
<keyword evidence="4" id="KW-1185">Reference proteome</keyword>
<feature type="domain" description="Sulfatase N-terminal" evidence="2">
    <location>
        <begin position="186"/>
        <end position="524"/>
    </location>
</feature>
<dbReference type="InterPro" id="IPR000917">
    <property type="entry name" value="Sulfatase_N"/>
</dbReference>
<keyword evidence="1" id="KW-1133">Transmembrane helix</keyword>
<gene>
    <name evidence="3" type="ORF">clem_12945</name>
</gene>
<dbReference type="InterPro" id="IPR052701">
    <property type="entry name" value="GAG_Ulvan_Degrading_Sulfatases"/>
</dbReference>
<dbReference type="AlphaFoldDB" id="A0A222P5L2"/>
<name>A0A222P5L2_9GAMM</name>
<evidence type="ECO:0000313" key="4">
    <source>
        <dbReference type="Proteomes" id="UP000201728"/>
    </source>
</evidence>
<dbReference type="InterPro" id="IPR017850">
    <property type="entry name" value="Alkaline_phosphatase_core_sf"/>
</dbReference>
<proteinExistence type="predicted"/>
<dbReference type="OrthoDB" id="9803751at2"/>
<dbReference type="RefSeq" id="WP_094091895.1">
    <property type="nucleotide sequence ID" value="NZ_CP016397.1"/>
</dbReference>
<feature type="transmembrane region" description="Helical" evidence="1">
    <location>
        <begin position="120"/>
        <end position="145"/>
    </location>
</feature>
<dbReference type="PANTHER" id="PTHR43751">
    <property type="entry name" value="SULFATASE"/>
    <property type="match status" value="1"/>
</dbReference>
<accession>A0A222P5L2</accession>
<sequence length="677" mass="77271">MNKKFFPHYFTNFILFNALFLGLQFIAVLSQSGGFLNAIPLPLNVYLQIAAAAVIQVLLYFLLALIQLFWLWGIKDNYLAKISLERWQLIIFAFSVITILSANCYFFPLSLFSRLFLPAIPIFFIQIVMIISLLFLGLFTVIALLKAYFRSPILLTAVLGIVILISFFNFFYQHVPFADQRQTQQPNIILIGIDSLSAERINKVNTPNLYQFINNSVSFKEAITPLARTYSAWASILTGLYPLHHKARYNLMPSHLIKSSESLAWILQKKGYTTIFATDERRFSTIDKDFGFQKIVGPRLGVNDILLGTFYDFPLSNFLINSSLGRYLFPYNYLNRASHFSYYPSSFDEALNQTLKKTAPQKPLFLAVHFALPHWPYAWAASSPAEVGDVYSVQEREGLYFSAVYEADKQVGTLLGRLKEAGLLQNAMVVILSDHGESLYQSGSRRTSLTNYQGEGKSSLADYFKRKTSTELEMSAGHGSDLLSPIQFHCLLSFNFFNHNKLVLQRKIVDARVALIDIAPTIYAYLKLPLKPHFDGISLLNAILSNQRPEKRIFFLESGELPNMIVSQERARTLGRLLYEVNSNNNQLQLREDKLPLLDALKLYAILDGDWLVALYPDDYRYITVILRLSNDQWTDNLNSPFARSSPAKSMLKQLLQFYQQELSSYPKSKVTPDLLE</sequence>
<protein>
    <submittedName>
        <fullName evidence="3">Sulfatase</fullName>
    </submittedName>
</protein>
<dbReference type="EMBL" id="CP016397">
    <property type="protein sequence ID" value="ASQ47122.1"/>
    <property type="molecule type" value="Genomic_DNA"/>
</dbReference>
<feature type="transmembrane region" description="Helical" evidence="1">
    <location>
        <begin position="9"/>
        <end position="29"/>
    </location>
</feature>
<dbReference type="SUPFAM" id="SSF53649">
    <property type="entry name" value="Alkaline phosphatase-like"/>
    <property type="match status" value="1"/>
</dbReference>